<name>A0A1V6N014_METAZ</name>
<keyword evidence="1" id="KW-1133">Transmembrane helix</keyword>
<sequence>MINQGFISMIRKINAIISVLLILIILIHGIAGSTVLLGISYFSFKWLAWIGIFLLIIHIFIGIKFTINSIAISNSHIKNYFRKNILFWIRRITGFGLIVLIFFHLGIYGQVIDGTYVVFKFTTINMISQMLLIIFLFIHICSNINPLLISLGISNGFERKRKIFLILSSITLFLIMSILLYYISWL</sequence>
<keyword evidence="3" id="KW-1185">Reference proteome</keyword>
<feature type="transmembrane region" description="Helical" evidence="1">
    <location>
        <begin position="88"/>
        <end position="107"/>
    </location>
</feature>
<accession>A0A1V6N014</accession>
<comment type="caution">
    <text evidence="2">The sequence shown here is derived from an EMBL/GenBank/DDBJ whole genome shotgun (WGS) entry which is preliminary data.</text>
</comment>
<feature type="transmembrane region" description="Helical" evidence="1">
    <location>
        <begin position="127"/>
        <end position="151"/>
    </location>
</feature>
<dbReference type="InterPro" id="IPR034804">
    <property type="entry name" value="SQR/QFR_C/D"/>
</dbReference>
<dbReference type="AlphaFoldDB" id="A0A1V6N014"/>
<protein>
    <recommendedName>
        <fullName evidence="4">Pilus assembly protein PilX</fullName>
    </recommendedName>
</protein>
<reference evidence="2 3" key="1">
    <citation type="submission" date="2014-12" db="EMBL/GenBank/DDBJ databases">
        <title>Genome sequence of Methanobrevibacter arboriphilicus DH1, DSM1125.</title>
        <authorList>
            <person name="Poehlein A."/>
            <person name="Thauer R.K."/>
            <person name="Seedorf H."/>
            <person name="Daniel R."/>
        </authorList>
    </citation>
    <scope>NUCLEOTIDE SEQUENCE [LARGE SCALE GENOMIC DNA]</scope>
    <source>
        <strain evidence="2 3">DH1</strain>
    </source>
</reference>
<feature type="transmembrane region" description="Helical" evidence="1">
    <location>
        <begin position="12"/>
        <end position="40"/>
    </location>
</feature>
<evidence type="ECO:0008006" key="4">
    <source>
        <dbReference type="Google" id="ProtNLM"/>
    </source>
</evidence>
<feature type="transmembrane region" description="Helical" evidence="1">
    <location>
        <begin position="46"/>
        <end position="67"/>
    </location>
</feature>
<evidence type="ECO:0000256" key="1">
    <source>
        <dbReference type="SAM" id="Phobius"/>
    </source>
</evidence>
<dbReference type="EMBL" id="JXMW01000031">
    <property type="protein sequence ID" value="OQD57974.1"/>
    <property type="molecule type" value="Genomic_DNA"/>
</dbReference>
<dbReference type="SUPFAM" id="SSF81343">
    <property type="entry name" value="Fumarate reductase respiratory complex transmembrane subunits"/>
    <property type="match status" value="1"/>
</dbReference>
<dbReference type="Proteomes" id="UP000191661">
    <property type="component" value="Unassembled WGS sequence"/>
</dbReference>
<proteinExistence type="predicted"/>
<evidence type="ECO:0000313" key="3">
    <source>
        <dbReference type="Proteomes" id="UP000191661"/>
    </source>
</evidence>
<keyword evidence="1" id="KW-0472">Membrane</keyword>
<gene>
    <name evidence="2" type="ORF">MBBAR_31c00100</name>
</gene>
<keyword evidence="1" id="KW-0812">Transmembrane</keyword>
<organism evidence="2 3">
    <name type="scientific">Methanobrevibacter arboriphilus JCM 13429 = DSM 1125</name>
    <dbReference type="NCBI Taxonomy" id="1300164"/>
    <lineage>
        <taxon>Archaea</taxon>
        <taxon>Methanobacteriati</taxon>
        <taxon>Methanobacteriota</taxon>
        <taxon>Methanomada group</taxon>
        <taxon>Methanobacteria</taxon>
        <taxon>Methanobacteriales</taxon>
        <taxon>Methanobacteriaceae</taxon>
        <taxon>Methanobrevibacter</taxon>
    </lineage>
</organism>
<dbReference type="GO" id="GO:0016020">
    <property type="term" value="C:membrane"/>
    <property type="evidence" value="ECO:0007669"/>
    <property type="project" value="InterPro"/>
</dbReference>
<feature type="transmembrane region" description="Helical" evidence="1">
    <location>
        <begin position="163"/>
        <end position="183"/>
    </location>
</feature>
<evidence type="ECO:0000313" key="2">
    <source>
        <dbReference type="EMBL" id="OQD57974.1"/>
    </source>
</evidence>